<evidence type="ECO:0000313" key="1">
    <source>
        <dbReference type="EMBL" id="KAF2273686.1"/>
    </source>
</evidence>
<proteinExistence type="predicted"/>
<evidence type="ECO:0000313" key="2">
    <source>
        <dbReference type="Proteomes" id="UP000800097"/>
    </source>
</evidence>
<gene>
    <name evidence="1" type="ORF">EI97DRAFT_435855</name>
</gene>
<dbReference type="GeneID" id="54552139"/>
<dbReference type="Proteomes" id="UP000800097">
    <property type="component" value="Unassembled WGS sequence"/>
</dbReference>
<dbReference type="EMBL" id="ML986508">
    <property type="protein sequence ID" value="KAF2273686.1"/>
    <property type="molecule type" value="Genomic_DNA"/>
</dbReference>
<sequence>MRYNDIKIPGGPSYMQAHTFSTGSTSANTNAISWSQRLSRRPNPCSGPLGIIPAQQASVYYTPTSTFLGQIDHLGVITPTG</sequence>
<accession>A0A6A6JDH7</accession>
<organism evidence="1 2">
    <name type="scientific">Westerdykella ornata</name>
    <dbReference type="NCBI Taxonomy" id="318751"/>
    <lineage>
        <taxon>Eukaryota</taxon>
        <taxon>Fungi</taxon>
        <taxon>Dikarya</taxon>
        <taxon>Ascomycota</taxon>
        <taxon>Pezizomycotina</taxon>
        <taxon>Dothideomycetes</taxon>
        <taxon>Pleosporomycetidae</taxon>
        <taxon>Pleosporales</taxon>
        <taxon>Sporormiaceae</taxon>
        <taxon>Westerdykella</taxon>
    </lineage>
</organism>
<keyword evidence="2" id="KW-1185">Reference proteome</keyword>
<reference evidence="1" key="1">
    <citation type="journal article" date="2020" name="Stud. Mycol.">
        <title>101 Dothideomycetes genomes: a test case for predicting lifestyles and emergence of pathogens.</title>
        <authorList>
            <person name="Haridas S."/>
            <person name="Albert R."/>
            <person name="Binder M."/>
            <person name="Bloem J."/>
            <person name="Labutti K."/>
            <person name="Salamov A."/>
            <person name="Andreopoulos B."/>
            <person name="Baker S."/>
            <person name="Barry K."/>
            <person name="Bills G."/>
            <person name="Bluhm B."/>
            <person name="Cannon C."/>
            <person name="Castanera R."/>
            <person name="Culley D."/>
            <person name="Daum C."/>
            <person name="Ezra D."/>
            <person name="Gonzalez J."/>
            <person name="Henrissat B."/>
            <person name="Kuo A."/>
            <person name="Liang C."/>
            <person name="Lipzen A."/>
            <person name="Lutzoni F."/>
            <person name="Magnuson J."/>
            <person name="Mondo S."/>
            <person name="Nolan M."/>
            <person name="Ohm R."/>
            <person name="Pangilinan J."/>
            <person name="Park H.-J."/>
            <person name="Ramirez L."/>
            <person name="Alfaro M."/>
            <person name="Sun H."/>
            <person name="Tritt A."/>
            <person name="Yoshinaga Y."/>
            <person name="Zwiers L.-H."/>
            <person name="Turgeon B."/>
            <person name="Goodwin S."/>
            <person name="Spatafora J."/>
            <person name="Crous P."/>
            <person name="Grigoriev I."/>
        </authorList>
    </citation>
    <scope>NUCLEOTIDE SEQUENCE</scope>
    <source>
        <strain evidence="1">CBS 379.55</strain>
    </source>
</reference>
<dbReference type="AlphaFoldDB" id="A0A6A6JDH7"/>
<dbReference type="RefSeq" id="XP_033651225.1">
    <property type="nucleotide sequence ID" value="XM_033798964.1"/>
</dbReference>
<protein>
    <submittedName>
        <fullName evidence="1">Uncharacterized protein</fullName>
    </submittedName>
</protein>
<name>A0A6A6JDH7_WESOR</name>